<keyword evidence="3" id="KW-1185">Reference proteome</keyword>
<evidence type="ECO:0000313" key="2">
    <source>
        <dbReference type="EMBL" id="GHF01722.1"/>
    </source>
</evidence>
<comment type="caution">
    <text evidence="2">The sequence shown here is derived from an EMBL/GenBank/DDBJ whole genome shotgun (WGS) entry which is preliminary data.</text>
</comment>
<dbReference type="RefSeq" id="WP_229910391.1">
    <property type="nucleotide sequence ID" value="NZ_BNBI01000005.1"/>
</dbReference>
<feature type="compositionally biased region" description="Pro residues" evidence="1">
    <location>
        <begin position="101"/>
        <end position="110"/>
    </location>
</feature>
<evidence type="ECO:0000313" key="3">
    <source>
        <dbReference type="Proteomes" id="UP000630718"/>
    </source>
</evidence>
<organism evidence="2 3">
    <name type="scientific">Streptomyces fumanus</name>
    <dbReference type="NCBI Taxonomy" id="67302"/>
    <lineage>
        <taxon>Bacteria</taxon>
        <taxon>Bacillati</taxon>
        <taxon>Actinomycetota</taxon>
        <taxon>Actinomycetes</taxon>
        <taxon>Kitasatosporales</taxon>
        <taxon>Streptomycetaceae</taxon>
        <taxon>Streptomyces</taxon>
    </lineage>
</organism>
<sequence length="133" mass="13540">MPPLRESRIAGSAMFTAETSMVITVKPSSEATSAVPPRRGTAGRARADGRPGAAAGAGDGDEGRYGVLGMVNDSCTSGPDGARRAAPAGVRAAVRCHAPPGSRPAGPPAPGRLSAFRRPGGRPRRTRVRCSRP</sequence>
<reference evidence="2" key="1">
    <citation type="journal article" date="2014" name="Int. J. Syst. Evol. Microbiol.">
        <title>Complete genome sequence of Corynebacterium casei LMG S-19264T (=DSM 44701T), isolated from a smear-ripened cheese.</title>
        <authorList>
            <consortium name="US DOE Joint Genome Institute (JGI-PGF)"/>
            <person name="Walter F."/>
            <person name="Albersmeier A."/>
            <person name="Kalinowski J."/>
            <person name="Ruckert C."/>
        </authorList>
    </citation>
    <scope>NUCLEOTIDE SEQUENCE</scope>
    <source>
        <strain evidence="2">JCM 4477</strain>
    </source>
</reference>
<proteinExistence type="predicted"/>
<protein>
    <submittedName>
        <fullName evidence="2">Uncharacterized protein</fullName>
    </submittedName>
</protein>
<dbReference type="EMBL" id="BNBI01000005">
    <property type="protein sequence ID" value="GHF01722.1"/>
    <property type="molecule type" value="Genomic_DNA"/>
</dbReference>
<feature type="region of interest" description="Disordered" evidence="1">
    <location>
        <begin position="26"/>
        <end position="65"/>
    </location>
</feature>
<dbReference type="AlphaFoldDB" id="A0A919E1M3"/>
<reference evidence="2" key="2">
    <citation type="submission" date="2020-09" db="EMBL/GenBank/DDBJ databases">
        <authorList>
            <person name="Sun Q."/>
            <person name="Ohkuma M."/>
        </authorList>
    </citation>
    <scope>NUCLEOTIDE SEQUENCE</scope>
    <source>
        <strain evidence="2">JCM 4477</strain>
    </source>
</reference>
<accession>A0A919E1M3</accession>
<feature type="region of interest" description="Disordered" evidence="1">
    <location>
        <begin position="96"/>
        <end position="133"/>
    </location>
</feature>
<evidence type="ECO:0000256" key="1">
    <source>
        <dbReference type="SAM" id="MobiDB-lite"/>
    </source>
</evidence>
<gene>
    <name evidence="2" type="ORF">GCM10018772_28290</name>
</gene>
<feature type="compositionally biased region" description="Low complexity" evidence="1">
    <location>
        <begin position="34"/>
        <end position="56"/>
    </location>
</feature>
<dbReference type="Proteomes" id="UP000630718">
    <property type="component" value="Unassembled WGS sequence"/>
</dbReference>
<feature type="compositionally biased region" description="Basic residues" evidence="1">
    <location>
        <begin position="119"/>
        <end position="133"/>
    </location>
</feature>
<name>A0A919E1M3_9ACTN</name>